<dbReference type="EMBL" id="BAABUJ010000044">
    <property type="protein sequence ID" value="GAA5805347.1"/>
    <property type="molecule type" value="Genomic_DNA"/>
</dbReference>
<accession>A0ABP9YEF7</accession>
<comment type="subcellular location">
    <subcellularLocation>
        <location evidence="1">Membrane</location>
        <topology evidence="1">Multi-pass membrane protein</topology>
    </subcellularLocation>
</comment>
<evidence type="ECO:0008006" key="8">
    <source>
        <dbReference type="Google" id="ProtNLM"/>
    </source>
</evidence>
<dbReference type="InterPro" id="IPR011701">
    <property type="entry name" value="MFS"/>
</dbReference>
<feature type="transmembrane region" description="Helical" evidence="5">
    <location>
        <begin position="217"/>
        <end position="238"/>
    </location>
</feature>
<proteinExistence type="predicted"/>
<feature type="transmembrane region" description="Helical" evidence="5">
    <location>
        <begin position="60"/>
        <end position="79"/>
    </location>
</feature>
<keyword evidence="4 5" id="KW-0472">Membrane</keyword>
<dbReference type="PANTHER" id="PTHR23502">
    <property type="entry name" value="MAJOR FACILITATOR SUPERFAMILY"/>
    <property type="match status" value="1"/>
</dbReference>
<evidence type="ECO:0000256" key="3">
    <source>
        <dbReference type="ARBA" id="ARBA00022989"/>
    </source>
</evidence>
<feature type="transmembrane region" description="Helical" evidence="5">
    <location>
        <begin position="334"/>
        <end position="355"/>
    </location>
</feature>
<dbReference type="PANTHER" id="PTHR23502:SF21">
    <property type="entry name" value="DITYROSINE TRANSPORTER 1"/>
    <property type="match status" value="1"/>
</dbReference>
<organism evidence="6 7">
    <name type="scientific">Helicostylum pulchrum</name>
    <dbReference type="NCBI Taxonomy" id="562976"/>
    <lineage>
        <taxon>Eukaryota</taxon>
        <taxon>Fungi</taxon>
        <taxon>Fungi incertae sedis</taxon>
        <taxon>Mucoromycota</taxon>
        <taxon>Mucoromycotina</taxon>
        <taxon>Mucoromycetes</taxon>
        <taxon>Mucorales</taxon>
        <taxon>Mucorineae</taxon>
        <taxon>Mucoraceae</taxon>
        <taxon>Helicostylum</taxon>
    </lineage>
</organism>
<protein>
    <recommendedName>
        <fullName evidence="8">Major facilitator superfamily (MFS) profile domain-containing protein</fullName>
    </recommendedName>
</protein>
<evidence type="ECO:0000256" key="5">
    <source>
        <dbReference type="SAM" id="Phobius"/>
    </source>
</evidence>
<feature type="transmembrane region" description="Helical" evidence="5">
    <location>
        <begin position="153"/>
        <end position="172"/>
    </location>
</feature>
<gene>
    <name evidence="6" type="ORF">HPULCUR_010863</name>
</gene>
<evidence type="ECO:0000256" key="2">
    <source>
        <dbReference type="ARBA" id="ARBA00022692"/>
    </source>
</evidence>
<dbReference type="SUPFAM" id="SSF103473">
    <property type="entry name" value="MFS general substrate transporter"/>
    <property type="match status" value="1"/>
</dbReference>
<keyword evidence="2 5" id="KW-0812">Transmembrane</keyword>
<dbReference type="Pfam" id="PF07690">
    <property type="entry name" value="MFS_1"/>
    <property type="match status" value="1"/>
</dbReference>
<evidence type="ECO:0000256" key="4">
    <source>
        <dbReference type="ARBA" id="ARBA00023136"/>
    </source>
</evidence>
<reference evidence="6 7" key="1">
    <citation type="submission" date="2024-04" db="EMBL/GenBank/DDBJ databases">
        <title>genome sequences of Mucor flavus KT1a and Helicostylum pulchrum KT1b strains isolation_sourced from the surface of a dry-aged beef.</title>
        <authorList>
            <person name="Toyotome T."/>
            <person name="Hosono M."/>
            <person name="Torimaru M."/>
            <person name="Fukuda K."/>
            <person name="Mikami N."/>
        </authorList>
    </citation>
    <scope>NUCLEOTIDE SEQUENCE [LARGE SCALE GENOMIC DNA]</scope>
    <source>
        <strain evidence="6 7">KT1b</strain>
    </source>
</reference>
<keyword evidence="7" id="KW-1185">Reference proteome</keyword>
<evidence type="ECO:0000313" key="7">
    <source>
        <dbReference type="Proteomes" id="UP001476247"/>
    </source>
</evidence>
<name>A0ABP9YEF7_9FUNG</name>
<feature type="transmembrane region" description="Helical" evidence="5">
    <location>
        <begin position="376"/>
        <end position="393"/>
    </location>
</feature>
<feature type="transmembrane region" description="Helical" evidence="5">
    <location>
        <begin position="258"/>
        <end position="278"/>
    </location>
</feature>
<feature type="transmembrane region" description="Helical" evidence="5">
    <location>
        <begin position="399"/>
        <end position="420"/>
    </location>
</feature>
<dbReference type="InterPro" id="IPR036259">
    <property type="entry name" value="MFS_trans_sf"/>
</dbReference>
<comment type="caution">
    <text evidence="6">The sequence shown here is derived from an EMBL/GenBank/DDBJ whole genome shotgun (WGS) entry which is preliminary data.</text>
</comment>
<evidence type="ECO:0000313" key="6">
    <source>
        <dbReference type="EMBL" id="GAA5805347.1"/>
    </source>
</evidence>
<dbReference type="Proteomes" id="UP001476247">
    <property type="component" value="Unassembled WGS sequence"/>
</dbReference>
<evidence type="ECO:0000256" key="1">
    <source>
        <dbReference type="ARBA" id="ARBA00004141"/>
    </source>
</evidence>
<dbReference type="Gene3D" id="1.20.1250.20">
    <property type="entry name" value="MFS general substrate transporter like domains"/>
    <property type="match status" value="1"/>
</dbReference>
<feature type="transmembrane region" description="Helical" evidence="5">
    <location>
        <begin position="310"/>
        <end position="328"/>
    </location>
</feature>
<sequence length="427" mass="47253">MEEIIKNIHDINSINLDESSLNQTLGATADDSIKNKYWWVKETDTSFNPKDYSKTKKSTIIFIVALASGISPVSSSIYYPAIVDMQKYFNTSDTMLNASRTAMALGAGTISDIYEPHERGRAFAYYTCGPLLGPMLGPIIGGFLNEGLGWRSIFYFLAIFCFLVWAGIVFGLPETWRSPVPKIDSQNSSLEAGTEAKEECFKKKRTKIINPIGALKLLLYPNIALCVLFIGSLFFSLYLNMTNFTRTYTLTYEFSSGIVGVCYLPAAFGCVIGGMIGGRVSDKRYNNRVTIAKQNDQQVYPEMRLGGPTFYFGIIFQLFAFTGYGWCIQKELHFAYGLVFQFIIGVCIMLPNIVLNTYLIDCFRDKGASVAACNNFIRYMLAGIGALIASDLLRVLGNGILFTLCGSLIFAASGALVVVIKRGGKWV</sequence>
<keyword evidence="3 5" id="KW-1133">Transmembrane helix</keyword>